<dbReference type="InterPro" id="IPR001926">
    <property type="entry name" value="TrpB-like_PALP"/>
</dbReference>
<evidence type="ECO:0000256" key="9">
    <source>
        <dbReference type="ARBA" id="ARBA00023239"/>
    </source>
</evidence>
<dbReference type="NCBIfam" id="NF009130">
    <property type="entry name" value="PRK12483.1"/>
    <property type="match status" value="1"/>
</dbReference>
<comment type="function">
    <text evidence="11 12">Catalyzes the anaerobic formation of alpha-ketobutyrate and ammonia from threonine in a two-step reaction. The first step involved a dehydration of threonine and a production of enamine intermediates (aminocrotonate), which tautomerizes to its imine form (iminobutyrate). Both intermediates are unstable and short-lived. The second step is the nonenzymatic hydrolysis of the enamine/imine intermediates to form 2-ketobutyrate and free ammonia. In the low water environment of the cell, the second step is accelerated by RidA.</text>
</comment>
<evidence type="ECO:0000256" key="8">
    <source>
        <dbReference type="ARBA" id="ARBA00022898"/>
    </source>
</evidence>
<dbReference type="CDD" id="cd04906">
    <property type="entry name" value="ACT_ThrD-I_1"/>
    <property type="match status" value="1"/>
</dbReference>
<evidence type="ECO:0000256" key="10">
    <source>
        <dbReference type="ARBA" id="ARBA00023304"/>
    </source>
</evidence>
<keyword evidence="5 12" id="KW-0028">Amino-acid biosynthesis</keyword>
<dbReference type="SUPFAM" id="SSF55021">
    <property type="entry name" value="ACT-like"/>
    <property type="match status" value="2"/>
</dbReference>
<evidence type="ECO:0000256" key="4">
    <source>
        <dbReference type="ARBA" id="ARBA00010869"/>
    </source>
</evidence>
<evidence type="ECO:0000256" key="3">
    <source>
        <dbReference type="ARBA" id="ARBA00004810"/>
    </source>
</evidence>
<feature type="domain" description="ACT-like" evidence="13">
    <location>
        <begin position="427"/>
        <end position="498"/>
    </location>
</feature>
<reference evidence="15" key="1">
    <citation type="journal article" date="2019" name="Int. J. Syst. Evol. Microbiol.">
        <title>The Global Catalogue of Microorganisms (GCM) 10K type strain sequencing project: providing services to taxonomists for standard genome sequencing and annotation.</title>
        <authorList>
            <consortium name="The Broad Institute Genomics Platform"/>
            <consortium name="The Broad Institute Genome Sequencing Center for Infectious Disease"/>
            <person name="Wu L."/>
            <person name="Ma J."/>
        </authorList>
    </citation>
    <scope>NUCLEOTIDE SEQUENCE [LARGE SCALE GENOMIC DNA]</scope>
    <source>
        <strain evidence="15">IBRC 10765</strain>
    </source>
</reference>
<dbReference type="CDD" id="cd01562">
    <property type="entry name" value="Thr-dehyd"/>
    <property type="match status" value="1"/>
</dbReference>
<dbReference type="InterPro" id="IPR001721">
    <property type="entry name" value="TD_ACT-like"/>
</dbReference>
<sequence>MTLEETVKKILNAKVYEAARETPLDIAHNLSKRFNNQILIKREDLQPVFSFKIRGAYNRLANLTQAERDRGVICASAGNHAQGVAYSANLLKTRAVIVMPKTTPDIKVNAVRSHGGKYVKVVLHGDAFDEASAHSRILMEEQGLTYIHPFDDPDTIAGQGTVAREILHQHGRPMHAIFIPVGGGGLIAGMAAYVKYLNPEIRIVGVEFEESACLAAAMKAGERVILDQVGIFADGVAVAQIGAETWKICQHHVDEVITVTADEICAAVKDMFDDTRSVSEPSGALALAGVKKYIQREGTTDETYVAISSGANMNFDRLRYVAEQAEVGEQREALLAVTIPEKAGAFLAFCAVLGRRSVTEFNYRYDDDNDANIFVGVQVSGADEKNELVASLRAAEYPVVDLTDNEIAKAHIRHMVGGKSHHSVTEVLYRFEFPERPGALMNFLKKLGKRWSISLFHYRNHGAAYGRVLCAFQVPREDNAEFQQKLKELNYQHWNESENPVYRMFL</sequence>
<dbReference type="Gene3D" id="3.40.50.1100">
    <property type="match status" value="2"/>
</dbReference>
<dbReference type="RefSeq" id="WP_380692659.1">
    <property type="nucleotide sequence ID" value="NZ_JBHRYR010000002.1"/>
</dbReference>
<dbReference type="GO" id="GO:0004794">
    <property type="term" value="F:threonine deaminase activity"/>
    <property type="evidence" value="ECO:0007669"/>
    <property type="project" value="UniProtKB-EC"/>
</dbReference>
<dbReference type="InterPro" id="IPR038110">
    <property type="entry name" value="TD_ACT-like_sf"/>
</dbReference>
<evidence type="ECO:0000256" key="11">
    <source>
        <dbReference type="ARBA" id="ARBA00025527"/>
    </source>
</evidence>
<dbReference type="Pfam" id="PF00585">
    <property type="entry name" value="Thr_dehydrat_C"/>
    <property type="match status" value="2"/>
</dbReference>
<keyword evidence="7" id="KW-0677">Repeat</keyword>
<dbReference type="PROSITE" id="PS00165">
    <property type="entry name" value="DEHYDRATASE_SER_THR"/>
    <property type="match status" value="1"/>
</dbReference>
<dbReference type="InterPro" id="IPR005787">
    <property type="entry name" value="Thr_deHydtase_biosynth"/>
</dbReference>
<keyword evidence="8 12" id="KW-0663">Pyridoxal phosphate</keyword>
<evidence type="ECO:0000256" key="6">
    <source>
        <dbReference type="ARBA" id="ARBA00022624"/>
    </source>
</evidence>
<dbReference type="Gene3D" id="3.40.1020.10">
    <property type="entry name" value="Biosynthetic Threonine Deaminase, Domain 3"/>
    <property type="match status" value="1"/>
</dbReference>
<dbReference type="InterPro" id="IPR050147">
    <property type="entry name" value="Ser/Thr_Dehydratase"/>
</dbReference>
<feature type="domain" description="ACT-like" evidence="13">
    <location>
        <begin position="333"/>
        <end position="404"/>
    </location>
</feature>
<keyword evidence="6 12" id="KW-0412">Isoleucine biosynthesis</keyword>
<accession>A0ABV7ZVP3</accession>
<dbReference type="EMBL" id="JBHRYR010000002">
    <property type="protein sequence ID" value="MFC3851492.1"/>
    <property type="molecule type" value="Genomic_DNA"/>
</dbReference>
<comment type="caution">
    <text evidence="14">The sequence shown here is derived from an EMBL/GenBank/DDBJ whole genome shotgun (WGS) entry which is preliminary data.</text>
</comment>
<evidence type="ECO:0000256" key="7">
    <source>
        <dbReference type="ARBA" id="ARBA00022737"/>
    </source>
</evidence>
<name>A0ABV7ZVP3_9GAMM</name>
<dbReference type="NCBIfam" id="NF006674">
    <property type="entry name" value="PRK09224.1"/>
    <property type="match status" value="1"/>
</dbReference>
<evidence type="ECO:0000256" key="12">
    <source>
        <dbReference type="RuleBase" id="RU362012"/>
    </source>
</evidence>
<dbReference type="SUPFAM" id="SSF53686">
    <property type="entry name" value="Tryptophan synthase beta subunit-like PLP-dependent enzymes"/>
    <property type="match status" value="1"/>
</dbReference>
<evidence type="ECO:0000259" key="13">
    <source>
        <dbReference type="PROSITE" id="PS51672"/>
    </source>
</evidence>
<keyword evidence="15" id="KW-1185">Reference proteome</keyword>
<dbReference type="PANTHER" id="PTHR48078:SF11">
    <property type="entry name" value="THREONINE DEHYDRATASE, MITOCHONDRIAL"/>
    <property type="match status" value="1"/>
</dbReference>
<keyword evidence="10 12" id="KW-0100">Branched-chain amino acid biosynthesis</keyword>
<comment type="similarity">
    <text evidence="4 12">Belongs to the serine/threonine dehydratase family.</text>
</comment>
<comment type="subunit">
    <text evidence="12">Homotetramer.</text>
</comment>
<gene>
    <name evidence="12 14" type="primary">ilvA</name>
    <name evidence="14" type="ORF">ACFOOG_01490</name>
</gene>
<dbReference type="CDD" id="cd04907">
    <property type="entry name" value="ACT_ThrD-I_2"/>
    <property type="match status" value="1"/>
</dbReference>
<dbReference type="InterPro" id="IPR036052">
    <property type="entry name" value="TrpB-like_PALP_sf"/>
</dbReference>
<dbReference type="NCBIfam" id="TIGR01124">
    <property type="entry name" value="ilvA_2Cterm"/>
    <property type="match status" value="1"/>
</dbReference>
<organism evidence="14 15">
    <name type="scientific">Saccharospirillum mangrovi</name>
    <dbReference type="NCBI Taxonomy" id="2161747"/>
    <lineage>
        <taxon>Bacteria</taxon>
        <taxon>Pseudomonadati</taxon>
        <taxon>Pseudomonadota</taxon>
        <taxon>Gammaproteobacteria</taxon>
        <taxon>Oceanospirillales</taxon>
        <taxon>Saccharospirillaceae</taxon>
        <taxon>Saccharospirillum</taxon>
    </lineage>
</organism>
<dbReference type="PANTHER" id="PTHR48078">
    <property type="entry name" value="THREONINE DEHYDRATASE, MITOCHONDRIAL-RELATED"/>
    <property type="match status" value="1"/>
</dbReference>
<dbReference type="PROSITE" id="PS51672">
    <property type="entry name" value="ACT_LIKE"/>
    <property type="match status" value="2"/>
</dbReference>
<comment type="pathway">
    <text evidence="3 12">Amino-acid biosynthesis; L-isoleucine biosynthesis; 2-oxobutanoate from L-threonine: step 1/1.</text>
</comment>
<evidence type="ECO:0000256" key="2">
    <source>
        <dbReference type="ARBA" id="ARBA00001933"/>
    </source>
</evidence>
<dbReference type="EC" id="4.3.1.19" evidence="12"/>
<evidence type="ECO:0000313" key="14">
    <source>
        <dbReference type="EMBL" id="MFC3851492.1"/>
    </source>
</evidence>
<comment type="catalytic activity">
    <reaction evidence="1 12">
        <text>L-threonine = 2-oxobutanoate + NH4(+)</text>
        <dbReference type="Rhea" id="RHEA:22108"/>
        <dbReference type="ChEBI" id="CHEBI:16763"/>
        <dbReference type="ChEBI" id="CHEBI:28938"/>
        <dbReference type="ChEBI" id="CHEBI:57926"/>
        <dbReference type="EC" id="4.3.1.19"/>
    </reaction>
</comment>
<keyword evidence="9 12" id="KW-0456">Lyase</keyword>
<protein>
    <recommendedName>
        <fullName evidence="12">L-threonine dehydratase</fullName>
        <ecNumber evidence="12">4.3.1.19</ecNumber>
    </recommendedName>
    <alternativeName>
        <fullName evidence="12">Threonine deaminase</fullName>
    </alternativeName>
</protein>
<proteinExistence type="inferred from homology"/>
<evidence type="ECO:0000256" key="5">
    <source>
        <dbReference type="ARBA" id="ARBA00022605"/>
    </source>
</evidence>
<dbReference type="Pfam" id="PF00291">
    <property type="entry name" value="PALP"/>
    <property type="match status" value="1"/>
</dbReference>
<evidence type="ECO:0000256" key="1">
    <source>
        <dbReference type="ARBA" id="ARBA00001274"/>
    </source>
</evidence>
<dbReference type="InterPro" id="IPR000634">
    <property type="entry name" value="Ser/Thr_deHydtase_PyrdxlP-BS"/>
</dbReference>
<dbReference type="Proteomes" id="UP001595617">
    <property type="component" value="Unassembled WGS sequence"/>
</dbReference>
<comment type="cofactor">
    <cofactor evidence="2 12">
        <name>pyridoxal 5'-phosphate</name>
        <dbReference type="ChEBI" id="CHEBI:597326"/>
    </cofactor>
</comment>
<dbReference type="InterPro" id="IPR045865">
    <property type="entry name" value="ACT-like_dom_sf"/>
</dbReference>
<evidence type="ECO:0000313" key="15">
    <source>
        <dbReference type="Proteomes" id="UP001595617"/>
    </source>
</evidence>